<dbReference type="Proteomes" id="UP001321825">
    <property type="component" value="Chromosome"/>
</dbReference>
<sequence length="323" mass="36529">MTTATCDLCSSKEHTIVAPSNFPLQGEIVLCQRCGLFSCSPRMTVAGLESFYDGNFSGDAGAPSLAAAEGRPSARKVRAEEKRVRRWSLPLLQRYLDLQGKSVLDLRMRSGALAQAMTAAGAQVLGTDPFPANVRYAAEARGLPFTRRLKITETHLFPGFDPQRFDLITGLTVHVLGHLLSPRQFLHQAYEILKPGGWLFLMEKDVLQPNYNVARPTPFSSGVAHQFHLTRDTLERYLKATGFEIVHCAIDPLYATGQNRVIVAIARRPDTPPPPFDLASLDHDLDASLSRVRRIETWWRWYAFRGRMWKRLTRWQRKLLWRG</sequence>
<accession>A0AAU9C8G0</accession>
<keyword evidence="2" id="KW-1185">Reference proteome</keyword>
<evidence type="ECO:0000313" key="2">
    <source>
        <dbReference type="Proteomes" id="UP001321825"/>
    </source>
</evidence>
<gene>
    <name evidence="1" type="ORF">MIT9_P1304</name>
</gene>
<evidence type="ECO:0000313" key="1">
    <source>
        <dbReference type="EMBL" id="BCX81726.1"/>
    </source>
</evidence>
<dbReference type="InterPro" id="IPR029063">
    <property type="entry name" value="SAM-dependent_MTases_sf"/>
</dbReference>
<dbReference type="Pfam" id="PF13489">
    <property type="entry name" value="Methyltransf_23"/>
    <property type="match status" value="1"/>
</dbReference>
<proteinExistence type="predicted"/>
<keyword evidence="1" id="KW-0489">Methyltransferase</keyword>
<reference evidence="2" key="1">
    <citation type="journal article" date="2024" name="Int. J. Syst. Evol. Microbiol.">
        <title>Methylomarinovum tepidoasis sp. nov., a moderately thermophilic methanotroph of the family Methylothermaceae isolated from a deep-sea hydrothermal field.</title>
        <authorList>
            <person name="Hirayama H."/>
            <person name="Takaki Y."/>
            <person name="Abe M."/>
            <person name="Miyazaki M."/>
            <person name="Uematsu K."/>
            <person name="Matsui Y."/>
            <person name="Takai K."/>
        </authorList>
    </citation>
    <scope>NUCLEOTIDE SEQUENCE [LARGE SCALE GENOMIC DNA]</scope>
    <source>
        <strain evidence="2">IT-9</strain>
    </source>
</reference>
<dbReference type="GO" id="GO:0102208">
    <property type="term" value="F:2-polyprenyl-6-hydroxyphenol methylase activity"/>
    <property type="evidence" value="ECO:0007669"/>
    <property type="project" value="UniProtKB-EC"/>
</dbReference>
<dbReference type="PANTHER" id="PTHR43861">
    <property type="entry name" value="TRANS-ACONITATE 2-METHYLTRANSFERASE-RELATED"/>
    <property type="match status" value="1"/>
</dbReference>
<dbReference type="EC" id="2.1.1.64" evidence="1"/>
<name>A0AAU9C8G0_9GAMM</name>
<dbReference type="SUPFAM" id="SSF53335">
    <property type="entry name" value="S-adenosyl-L-methionine-dependent methyltransferases"/>
    <property type="match status" value="1"/>
</dbReference>
<dbReference type="EMBL" id="AP024714">
    <property type="protein sequence ID" value="BCX81726.1"/>
    <property type="molecule type" value="Genomic_DNA"/>
</dbReference>
<protein>
    <submittedName>
        <fullName evidence="1">2-polyprenyl-6-hydroxyphenyl methylase/3-demethylubiquinone-9 3-methyltransferase</fullName>
        <ecNumber evidence="1">2.1.1.222</ecNumber>
        <ecNumber evidence="1">2.1.1.64</ecNumber>
    </submittedName>
</protein>
<keyword evidence="1" id="KW-0808">Transferase</keyword>
<dbReference type="Gene3D" id="3.40.50.150">
    <property type="entry name" value="Vaccinia Virus protein VP39"/>
    <property type="match status" value="1"/>
</dbReference>
<dbReference type="EC" id="2.1.1.222" evidence="1"/>
<dbReference type="PANTHER" id="PTHR43861:SF1">
    <property type="entry name" value="TRANS-ACONITATE 2-METHYLTRANSFERASE"/>
    <property type="match status" value="1"/>
</dbReference>
<dbReference type="KEGG" id="mcau:MIT9_P1304"/>
<dbReference type="GO" id="GO:0061542">
    <property type="term" value="F:3-demethylubiquinol 3-O-methyltransferase activity"/>
    <property type="evidence" value="ECO:0007669"/>
    <property type="project" value="UniProtKB-EC"/>
</dbReference>
<dbReference type="CDD" id="cd02440">
    <property type="entry name" value="AdoMet_MTases"/>
    <property type="match status" value="1"/>
</dbReference>
<organism evidence="1 2">
    <name type="scientific">Methylomarinovum caldicuralii</name>
    <dbReference type="NCBI Taxonomy" id="438856"/>
    <lineage>
        <taxon>Bacteria</taxon>
        <taxon>Pseudomonadati</taxon>
        <taxon>Pseudomonadota</taxon>
        <taxon>Gammaproteobacteria</taxon>
        <taxon>Methylococcales</taxon>
        <taxon>Methylothermaceae</taxon>
        <taxon>Methylomarinovum</taxon>
    </lineage>
</organism>
<dbReference type="AlphaFoldDB" id="A0AAU9C8G0"/>
<dbReference type="GO" id="GO:0032259">
    <property type="term" value="P:methylation"/>
    <property type="evidence" value="ECO:0007669"/>
    <property type="project" value="UniProtKB-KW"/>
</dbReference>